<reference evidence="1 2" key="1">
    <citation type="submission" date="2018-10" db="EMBL/GenBank/DDBJ databases">
        <title>Propagation and draft genome sequences of three atypical Erhlichia ruminantium isolates.</title>
        <authorList>
            <person name="Liebenberg J."/>
            <person name="Steyn H."/>
            <person name="Josemans A."/>
            <person name="Zweygarth E."/>
        </authorList>
    </citation>
    <scope>NUCLEOTIDE SEQUENCE [LARGE SCALE GENOMIC DNA]</scope>
    <source>
        <strain evidence="1 2">Omatjenne</strain>
    </source>
</reference>
<sequence length="120" mass="13403">MDITPIVCHNQNVITGYGKGKFLVNDNVYLGSHIIFPNRIIPYLNLSVSNLSNIVEFLDETIEIVLVGTGKDHIFVPNEIKSNFLELGFNLEHMSTGAVCRTYNVLLYEGRNICAALMSL</sequence>
<gene>
    <name evidence="1" type="ORF">EDL80_02845</name>
</gene>
<keyword evidence="2" id="KW-1185">Reference proteome</keyword>
<dbReference type="PANTHER" id="PTHR21192:SF2">
    <property type="entry name" value="NADH DEHYDROGENASE [UBIQUINONE] 1 ALPHA SUBCOMPLEX ASSEMBLY FACTOR 3"/>
    <property type="match status" value="1"/>
</dbReference>
<dbReference type="InterPro" id="IPR007523">
    <property type="entry name" value="NDUFAF3/AAMDC"/>
</dbReference>
<dbReference type="AlphaFoldDB" id="A0AAE6UKS3"/>
<dbReference type="Gene3D" id="3.40.1230.10">
    <property type="entry name" value="MTH938-like"/>
    <property type="match status" value="1"/>
</dbReference>
<proteinExistence type="predicted"/>
<organism evidence="1 2">
    <name type="scientific">Ehrlichia ruminantium</name>
    <name type="common">heartwater rickettsia</name>
    <name type="synonym">Cowdria ruminantium</name>
    <dbReference type="NCBI Taxonomy" id="779"/>
    <lineage>
        <taxon>Bacteria</taxon>
        <taxon>Pseudomonadati</taxon>
        <taxon>Pseudomonadota</taxon>
        <taxon>Alphaproteobacteria</taxon>
        <taxon>Rickettsiales</taxon>
        <taxon>Anaplasmataceae</taxon>
        <taxon>Ehrlichia</taxon>
    </lineage>
</organism>
<dbReference type="SUPFAM" id="SSF64076">
    <property type="entry name" value="MTH938-like"/>
    <property type="match status" value="1"/>
</dbReference>
<dbReference type="PANTHER" id="PTHR21192">
    <property type="entry name" value="NUCLEAR PROTEIN E3-3"/>
    <property type="match status" value="1"/>
</dbReference>
<evidence type="ECO:0000313" key="2">
    <source>
        <dbReference type="Proteomes" id="UP000422822"/>
    </source>
</evidence>
<dbReference type="EMBL" id="CP033455">
    <property type="protein sequence ID" value="QGR03493.1"/>
    <property type="molecule type" value="Genomic_DNA"/>
</dbReference>
<dbReference type="InterPro" id="IPR036748">
    <property type="entry name" value="MTH938-like_sf"/>
</dbReference>
<name>A0AAE6UKS3_EHRRU</name>
<dbReference type="Proteomes" id="UP000422822">
    <property type="component" value="Chromosome"/>
</dbReference>
<protein>
    <submittedName>
        <fullName evidence="1">Uncharacterized protein</fullName>
    </submittedName>
</protein>
<dbReference type="Pfam" id="PF04430">
    <property type="entry name" value="DUF498"/>
    <property type="match status" value="1"/>
</dbReference>
<evidence type="ECO:0000313" key="1">
    <source>
        <dbReference type="EMBL" id="QGR03493.1"/>
    </source>
</evidence>
<accession>A0AAE6UKS3</accession>
<dbReference type="CDD" id="cd00248">
    <property type="entry name" value="Mth938-like"/>
    <property type="match status" value="1"/>
</dbReference>
<dbReference type="RefSeq" id="WP_158406676.1">
    <property type="nucleotide sequence ID" value="NZ_CP033454.1"/>
</dbReference>